<evidence type="ECO:0000313" key="5">
    <source>
        <dbReference type="EMBL" id="CDR40271.1"/>
    </source>
</evidence>
<dbReference type="PANTHER" id="PTHR12121:SF45">
    <property type="entry name" value="NOCTURNIN"/>
    <property type="match status" value="1"/>
</dbReference>
<dbReference type="InterPro" id="IPR036691">
    <property type="entry name" value="Endo/exonu/phosph_ase_sf"/>
</dbReference>
<dbReference type="SUPFAM" id="SSF56219">
    <property type="entry name" value="DNase I-like"/>
    <property type="match status" value="1"/>
</dbReference>
<dbReference type="VEuPathDB" id="FungiDB:BON22_2563"/>
<dbReference type="GO" id="GO:0000175">
    <property type="term" value="F:3'-5'-RNA exonuclease activity"/>
    <property type="evidence" value="ECO:0007669"/>
    <property type="project" value="TreeGrafter"/>
</dbReference>
<dbReference type="OrthoDB" id="428734at2759"/>
<dbReference type="PANTHER" id="PTHR12121">
    <property type="entry name" value="CARBON CATABOLITE REPRESSOR PROTEIN 4"/>
    <property type="match status" value="1"/>
</dbReference>
<reference evidence="5" key="1">
    <citation type="journal article" date="2014" name="Genome Announc.">
        <title>Genome sequence of the yeast Cyberlindnera fabianii (Hansenula fabianii).</title>
        <authorList>
            <person name="Freel K.C."/>
            <person name="Sarilar V."/>
            <person name="Neuveglise C."/>
            <person name="Devillers H."/>
            <person name="Friedrich A."/>
            <person name="Schacherer J."/>
        </authorList>
    </citation>
    <scope>NUCLEOTIDE SEQUENCE</scope>
    <source>
        <strain evidence="5">YJS4271</strain>
    </source>
</reference>
<keyword evidence="2" id="KW-0378">Hydrolase</keyword>
<dbReference type="InterPro" id="IPR050410">
    <property type="entry name" value="CCR4/nocturin_mRNA_transcr"/>
</dbReference>
<evidence type="ECO:0000256" key="1">
    <source>
        <dbReference type="ARBA" id="ARBA00010774"/>
    </source>
</evidence>
<dbReference type="EMBL" id="LK052889">
    <property type="protein sequence ID" value="CDR40271.1"/>
    <property type="molecule type" value="Genomic_DNA"/>
</dbReference>
<accession>A0A061ASX5</accession>
<protein>
    <submittedName>
        <fullName evidence="5">CYFA0S04e07008g1_1</fullName>
    </submittedName>
</protein>
<dbReference type="Gene3D" id="3.60.10.10">
    <property type="entry name" value="Endonuclease/exonuclease/phosphatase"/>
    <property type="match status" value="1"/>
</dbReference>
<sequence length="478" mass="54690">MSTPAEPKKSKKKSGSKPPASITPEYIAEQRALREAKKAAKRQELIDQGLDPDAVAASQSGEGRFIKRPMLYVPYSVESKGVRVKIMTYNVLAQALIRRKLFPTSGNAVKWPRRSKVLLNEFKYYDGDILLLQEVDYVQYNSFWKSEMKKLGYETQYHRWGDKNHGVAICFKGSLFEMTDRMLIDYDREDSGELAPRTVTKNVGLMLALKFKDDITAEYPGTKKNGVLIGTTHLFWHPFGTFERTRQTYLILKKCKEFRQRVDTLQGGEWFHFFGGDFNAQPFDSPYLSVTSKPIKYEGRARTVIECSTSFTFSKLREGIEDEDEEGGNIEKFGENQPKHPVPESFTPTEEQSKLVTQMEDLHNNLDVRAISLYSVGYKDVHPENAGLDNDANEPHISNWAHAWRGLLDYITLIAPWDLKSSSRVNSIEEFEKVSEVRLRGFLRMPPGSEMTEHGQPHEGEYPSDHLCMMADVELLMT</sequence>
<dbReference type="AlphaFoldDB" id="A0A061ASX5"/>
<feature type="region of interest" description="Disordered" evidence="3">
    <location>
        <begin position="1"/>
        <end position="24"/>
    </location>
</feature>
<dbReference type="InterPro" id="IPR005135">
    <property type="entry name" value="Endo/exonuclease/phosphatase"/>
</dbReference>
<dbReference type="GO" id="GO:0006139">
    <property type="term" value="P:nucleobase-containing compound metabolic process"/>
    <property type="evidence" value="ECO:0007669"/>
    <property type="project" value="UniProtKB-ARBA"/>
</dbReference>
<dbReference type="SMR" id="A0A061ASX5"/>
<name>A0A061ASX5_CYBFA</name>
<comment type="similarity">
    <text evidence="1">Belongs to the CCR4/nocturin family.</text>
</comment>
<gene>
    <name evidence="5" type="ORF">CYFA0S_04e07008g</name>
</gene>
<feature type="region of interest" description="Disordered" evidence="3">
    <location>
        <begin position="324"/>
        <end position="347"/>
    </location>
</feature>
<evidence type="ECO:0000256" key="2">
    <source>
        <dbReference type="ARBA" id="ARBA00022801"/>
    </source>
</evidence>
<evidence type="ECO:0000256" key="3">
    <source>
        <dbReference type="SAM" id="MobiDB-lite"/>
    </source>
</evidence>
<feature type="compositionally biased region" description="Basic and acidic residues" evidence="3">
    <location>
        <begin position="332"/>
        <end position="342"/>
    </location>
</feature>
<dbReference type="PhylomeDB" id="A0A061ASX5"/>
<organism evidence="5">
    <name type="scientific">Cyberlindnera fabianii</name>
    <name type="common">Yeast</name>
    <name type="synonym">Hansenula fabianii</name>
    <dbReference type="NCBI Taxonomy" id="36022"/>
    <lineage>
        <taxon>Eukaryota</taxon>
        <taxon>Fungi</taxon>
        <taxon>Dikarya</taxon>
        <taxon>Ascomycota</taxon>
        <taxon>Saccharomycotina</taxon>
        <taxon>Saccharomycetes</taxon>
        <taxon>Phaffomycetales</taxon>
        <taxon>Phaffomycetaceae</taxon>
        <taxon>Cyberlindnera</taxon>
    </lineage>
</organism>
<feature type="domain" description="Endonuclease/exonuclease/phosphatase" evidence="4">
    <location>
        <begin position="87"/>
        <end position="431"/>
    </location>
</feature>
<evidence type="ECO:0000259" key="4">
    <source>
        <dbReference type="Pfam" id="PF03372"/>
    </source>
</evidence>
<proteinExistence type="inferred from homology"/>
<dbReference type="Pfam" id="PF03372">
    <property type="entry name" value="Exo_endo_phos"/>
    <property type="match status" value="1"/>
</dbReference>